<comment type="caution">
    <text evidence="1">The sequence shown here is derived from an EMBL/GenBank/DDBJ whole genome shotgun (WGS) entry which is preliminary data.</text>
</comment>
<evidence type="ECO:0000313" key="1">
    <source>
        <dbReference type="EMBL" id="MCZ8547309.1"/>
    </source>
</evidence>
<proteinExistence type="predicted"/>
<name>A0ABT4R0M8_9HYPH</name>
<dbReference type="Pfam" id="PF04250">
    <property type="entry name" value="DUF429"/>
    <property type="match status" value="1"/>
</dbReference>
<dbReference type="InterPro" id="IPR007362">
    <property type="entry name" value="DUF429"/>
</dbReference>
<dbReference type="EMBL" id="JAPFQA010000013">
    <property type="protein sequence ID" value="MCZ8547309.1"/>
    <property type="molecule type" value="Genomic_DNA"/>
</dbReference>
<organism evidence="1 2">
    <name type="scientific">Mesorhizobium qingshengii</name>
    <dbReference type="NCBI Taxonomy" id="1165689"/>
    <lineage>
        <taxon>Bacteria</taxon>
        <taxon>Pseudomonadati</taxon>
        <taxon>Pseudomonadota</taxon>
        <taxon>Alphaproteobacteria</taxon>
        <taxon>Hyphomicrobiales</taxon>
        <taxon>Phyllobacteriaceae</taxon>
        <taxon>Mesorhizobium</taxon>
    </lineage>
</organism>
<gene>
    <name evidence="1" type="ORF">OOJ09_24235</name>
</gene>
<evidence type="ECO:0000313" key="2">
    <source>
        <dbReference type="Proteomes" id="UP001152178"/>
    </source>
</evidence>
<reference evidence="1" key="1">
    <citation type="submission" date="2022-11" db="EMBL/GenBank/DDBJ databases">
        <authorList>
            <person name="Coimbra C."/>
        </authorList>
    </citation>
    <scope>NUCLEOTIDE SEQUENCE</scope>
    <source>
        <strain evidence="1">Jales19</strain>
    </source>
</reference>
<dbReference type="RefSeq" id="WP_269907611.1">
    <property type="nucleotide sequence ID" value="NZ_JAPFQA010000013.1"/>
</dbReference>
<dbReference type="Proteomes" id="UP001152178">
    <property type="component" value="Unassembled WGS sequence"/>
</dbReference>
<keyword evidence="2" id="KW-1185">Reference proteome</keyword>
<protein>
    <submittedName>
        <fullName evidence="1">DUF429 domain-containing protein</fullName>
    </submittedName>
</protein>
<sequence>MIALGFDPGGAKGFGCCLLAEGSFTTATVGTIAEAMRWAVIACAGEAPSLAGIDTLLHWSDGPSGWRRADLCLKGKYPGASASVMSPNSLFGAMAVGGVGLAIRLKEQWPMMAITETHPKVLFHALHGANYAKSEIAAAFDWFVDRAALSPGSVRNEHELDALISAWAAKQGTLQQWSDLCEPRTQDMIFPAGPVSYLWPPADLK</sequence>
<accession>A0ABT4R0M8</accession>